<dbReference type="Pfam" id="PF12770">
    <property type="entry name" value="CHAT"/>
    <property type="match status" value="1"/>
</dbReference>
<feature type="domain" description="CHAT" evidence="1">
    <location>
        <begin position="63"/>
        <end position="234"/>
    </location>
</feature>
<keyword evidence="3" id="KW-1185">Reference proteome</keyword>
<reference evidence="2 3" key="1">
    <citation type="submission" date="2020-05" db="EMBL/GenBank/DDBJ databases">
        <title>Actinomadura verrucosospora NRRL-B18236 (PFL_A860) Genome sequencing and assembly.</title>
        <authorList>
            <person name="Samborskyy M."/>
        </authorList>
    </citation>
    <scope>NUCLEOTIDE SEQUENCE [LARGE SCALE GENOMIC DNA]</scope>
    <source>
        <strain evidence="2 3">NRRL:B18236</strain>
    </source>
</reference>
<dbReference type="EMBL" id="CP053892">
    <property type="protein sequence ID" value="QKG19134.1"/>
    <property type="molecule type" value="Genomic_DNA"/>
</dbReference>
<evidence type="ECO:0000313" key="3">
    <source>
        <dbReference type="Proteomes" id="UP000501240"/>
    </source>
</evidence>
<dbReference type="InterPro" id="IPR024983">
    <property type="entry name" value="CHAT_dom"/>
</dbReference>
<dbReference type="SUPFAM" id="SSF52540">
    <property type="entry name" value="P-loop containing nucleoside triphosphate hydrolases"/>
    <property type="match status" value="1"/>
</dbReference>
<dbReference type="Gene3D" id="1.25.40.10">
    <property type="entry name" value="Tetratricopeptide repeat domain"/>
    <property type="match status" value="1"/>
</dbReference>
<evidence type="ECO:0000313" key="2">
    <source>
        <dbReference type="EMBL" id="QKG19134.1"/>
    </source>
</evidence>
<dbReference type="InterPro" id="IPR027417">
    <property type="entry name" value="P-loop_NTPase"/>
</dbReference>
<protein>
    <recommendedName>
        <fullName evidence="1">CHAT domain-containing protein</fullName>
    </recommendedName>
</protein>
<accession>A0A7D3VRR7</accession>
<gene>
    <name evidence="2" type="ORF">ACTIVE_0770</name>
</gene>
<evidence type="ECO:0000259" key="1">
    <source>
        <dbReference type="Pfam" id="PF12770"/>
    </source>
</evidence>
<proteinExistence type="predicted"/>
<dbReference type="GO" id="GO:0043531">
    <property type="term" value="F:ADP binding"/>
    <property type="evidence" value="ECO:0007669"/>
    <property type="project" value="InterPro"/>
</dbReference>
<name>A0A7D3VRR7_ACTVE</name>
<dbReference type="Gene3D" id="3.40.50.300">
    <property type="entry name" value="P-loop containing nucleotide triphosphate hydrolases"/>
    <property type="match status" value="1"/>
</dbReference>
<dbReference type="InterPro" id="IPR011990">
    <property type="entry name" value="TPR-like_helical_dom_sf"/>
</dbReference>
<sequence>MWGYLRRYVAPDRRAAREAEIVAWVGAWIGEHALGPVGPALVAAAPAVVRVVAPTAPEAAWQVLFLPWELAVVEGRPIALQDVTLVMQLGADRVRDEPAERDGPLRVLALFSLPEGGRVLNLRRERRALTRLLSEAPVADQAVHLRTLQYGVTRQGLREVLAAPEGWDLIHVSGHGRPGELLLETADGMPDPVGTAELVELLATARGVRLVTLSACWSAALTTAEQRRLLGLPRTGGEPEPVPAPRPVGAMAIELMERLGCAVLAMRYPVMDGYAIGFAEGLYRRLITEGRTLPEALAAARSSPPSDQSGSVHSVLEAATPALFGQAAADMTLTSERRPDSPLSGDPVEGWLIATSEPARALPPPAPEHFVGRVAVMAGANAVLSPRSGMRGVLLYGMPGAGKTACALELASTHDHAFDRVIWFEGPADGGASDPVDVSALSEFALTLERCLPGLRVVHLLEEPDQFGTFLAEICRWWESRRLLIVLDNVDSLFSTAGTWRDDRWRKLIAALSGCTGTGRFVLTARRRPRDLGPLVRTVQVDTLTADEALLLARELPNLRRLLDASTPGMTASAARELAKGLLELAQGHPKLLELADAQARDPRRLAPLMASARRAWNETGGLPQGFFTTGQAKASGADHVRVLETWVAELAAGLDPRDRDLFWFLCRLEGEDRTRSIVEAVWPDLQRHLGHPAGSWDVALKNLADSGLITIRIAAGAMSETYELHPAVAAEGRSGAPAAFREAVDTRLAGYWVTVFRTAWAREGTGGERAELAGPLLALAGLSAAPYLIRMRQWRSAEALLEAVLRRDDSRTTAGRVLPILRRLSAALATSDAGAEAPRDLLTEVLMVTDPATAERQFRARLATARREGDDVAASEALSRLVEICARTGRLSEALELSDAQRGHVERAGRGAWARLAGDVQRLHIQVNRGQVDSAVAEAVRLRERIGALPRETAGADGVIWWELWEELLDTGQRAAVQAGRWEEALTFNSDTCASKHARGAAAIDLAMARFPAYMPLLHLGRADEALALLEACRKVCEEHRDTVGLGEVFGALANVEDARGHGEAAIALGSDSLRYAYRGGVPDLIAVSHANLGTYLLSHARDPAGAVAHHLAAALLGTITGGRTANAVLAVANDLREFGDAASPATDVDALCRQVAETPGAALDRLLARLGIPPDRARRTLEDLADQALRQAGERSGASLAKAVWCTIWEPVIAALVAADRGNTAAGVKLRQRLDQLERLAPQFTALSVTLRRIHNGDRGPNLLTALDEHDTVVATRALDALANRTAVPAELWPVMHLGLMLGNVVAAAGDATAKAVTAENFDDLRANPGLAPLIPVLEAILAGARDPGLAAELRNPTQRAIAATVLRHIDLADTPGQ</sequence>
<dbReference type="Proteomes" id="UP000501240">
    <property type="component" value="Chromosome"/>
</dbReference>
<organism evidence="2 3">
    <name type="scientific">Actinomadura verrucosospora</name>
    <dbReference type="NCBI Taxonomy" id="46165"/>
    <lineage>
        <taxon>Bacteria</taxon>
        <taxon>Bacillati</taxon>
        <taxon>Actinomycetota</taxon>
        <taxon>Actinomycetes</taxon>
        <taxon>Streptosporangiales</taxon>
        <taxon>Thermomonosporaceae</taxon>
        <taxon>Actinomadura</taxon>
    </lineage>
</organism>